<evidence type="ECO:0000313" key="2">
    <source>
        <dbReference type="EMBL" id="PAA68920.1"/>
    </source>
</evidence>
<dbReference type="OrthoDB" id="9994380at2759"/>
<feature type="compositionally biased region" description="Acidic residues" evidence="1">
    <location>
        <begin position="322"/>
        <end position="339"/>
    </location>
</feature>
<feature type="compositionally biased region" description="Polar residues" evidence="1">
    <location>
        <begin position="402"/>
        <end position="412"/>
    </location>
</feature>
<feature type="region of interest" description="Disordered" evidence="1">
    <location>
        <begin position="162"/>
        <end position="229"/>
    </location>
</feature>
<dbReference type="STRING" id="282301.A0A267F581"/>
<dbReference type="EMBL" id="NIVC01001363">
    <property type="protein sequence ID" value="PAA68920.1"/>
    <property type="molecule type" value="Genomic_DNA"/>
</dbReference>
<dbReference type="Proteomes" id="UP000215902">
    <property type="component" value="Unassembled WGS sequence"/>
</dbReference>
<protein>
    <submittedName>
        <fullName evidence="2">Uncharacterized protein</fullName>
    </submittedName>
</protein>
<accession>A0A267F581</accession>
<gene>
    <name evidence="2" type="ORF">BOX15_Mlig032274g1</name>
</gene>
<organism evidence="2 3">
    <name type="scientific">Macrostomum lignano</name>
    <dbReference type="NCBI Taxonomy" id="282301"/>
    <lineage>
        <taxon>Eukaryota</taxon>
        <taxon>Metazoa</taxon>
        <taxon>Spiralia</taxon>
        <taxon>Lophotrochozoa</taxon>
        <taxon>Platyhelminthes</taxon>
        <taxon>Rhabditophora</taxon>
        <taxon>Macrostomorpha</taxon>
        <taxon>Macrostomida</taxon>
        <taxon>Macrostomidae</taxon>
        <taxon>Macrostomum</taxon>
    </lineage>
</organism>
<feature type="compositionally biased region" description="Low complexity" evidence="1">
    <location>
        <begin position="348"/>
        <end position="371"/>
    </location>
</feature>
<evidence type="ECO:0000256" key="1">
    <source>
        <dbReference type="SAM" id="MobiDB-lite"/>
    </source>
</evidence>
<keyword evidence="3" id="KW-1185">Reference proteome</keyword>
<reference evidence="2 3" key="1">
    <citation type="submission" date="2017-06" db="EMBL/GenBank/DDBJ databases">
        <title>A platform for efficient transgenesis in Macrostomum lignano, a flatworm model organism for stem cell research.</title>
        <authorList>
            <person name="Berezikov E."/>
        </authorList>
    </citation>
    <scope>NUCLEOTIDE SEQUENCE [LARGE SCALE GENOMIC DNA]</scope>
    <source>
        <strain evidence="2">DV1</strain>
        <tissue evidence="2">Whole organism</tissue>
    </source>
</reference>
<feature type="region of interest" description="Disordered" evidence="1">
    <location>
        <begin position="315"/>
        <end position="422"/>
    </location>
</feature>
<feature type="compositionally biased region" description="Pro residues" evidence="1">
    <location>
        <begin position="195"/>
        <end position="226"/>
    </location>
</feature>
<feature type="compositionally biased region" description="Low complexity" evidence="1">
    <location>
        <begin position="181"/>
        <end position="194"/>
    </location>
</feature>
<evidence type="ECO:0000313" key="3">
    <source>
        <dbReference type="Proteomes" id="UP000215902"/>
    </source>
</evidence>
<dbReference type="AlphaFoldDB" id="A0A267F581"/>
<proteinExistence type="predicted"/>
<sequence length="422" mass="46485">MAASSFSISAEYLGWKPTDGLCGRQFVEPIVRDMLARRGSQRYQLKRHVLEFDKRKLRLWEMDHRTGGRTGGRYPSVPVEDITFALQEDGNTDPLVFSLILFGFNEESNRSIHTHVWRGFNLESVSEFTGRLIRCLTSPAHLHSVREMELQLVKRGEARPSGYFVAEGPEPGSRGGGHGSRGNSRPSSLLQSPSSPRPPSSPQPPPPPPQQPPQQPPPPPPPPQQPPQVIGSRVTEELRQRFLDKSGAPLLHPPCDYDTISRSHGNVLLRRTEQPLRSDSKAPTGAYIRRSDICESDDTVDRAFAVVNGNGGADERVIMVENADDDPPPDYDSYDDDDGSVGGGGASTGTLDSSRLGASFISSSGRSSISDHSADPARGFSTWRRRRGQPQLRQSLPGWQPSAEQLQQQSVQPRRLPSNHKS</sequence>
<comment type="caution">
    <text evidence="2">The sequence shown here is derived from an EMBL/GenBank/DDBJ whole genome shotgun (WGS) entry which is preliminary data.</text>
</comment>
<name>A0A267F581_9PLAT</name>